<evidence type="ECO:0000256" key="1">
    <source>
        <dbReference type="SAM" id="MobiDB-lite"/>
    </source>
</evidence>
<sequence length="105" mass="11708">MEARHLVRERKNSSTSMTSVSASNCCVSSAESSTSFLRGLRYSYAIPGELIHSDETASLNNTVHKPQPQTHRHKPLGADAGEHALYRLSQHSDFSRGWPMSWCFS</sequence>
<gene>
    <name evidence="2" type="ORF">PLEPLA_LOCUS31951</name>
</gene>
<organism evidence="2 3">
    <name type="scientific">Pleuronectes platessa</name>
    <name type="common">European plaice</name>
    <dbReference type="NCBI Taxonomy" id="8262"/>
    <lineage>
        <taxon>Eukaryota</taxon>
        <taxon>Metazoa</taxon>
        <taxon>Chordata</taxon>
        <taxon>Craniata</taxon>
        <taxon>Vertebrata</taxon>
        <taxon>Euteleostomi</taxon>
        <taxon>Actinopterygii</taxon>
        <taxon>Neopterygii</taxon>
        <taxon>Teleostei</taxon>
        <taxon>Neoteleostei</taxon>
        <taxon>Acanthomorphata</taxon>
        <taxon>Carangaria</taxon>
        <taxon>Pleuronectiformes</taxon>
        <taxon>Pleuronectoidei</taxon>
        <taxon>Pleuronectidae</taxon>
        <taxon>Pleuronectes</taxon>
    </lineage>
</organism>
<name>A0A9N7V7L0_PLEPL</name>
<dbReference type="Proteomes" id="UP001153269">
    <property type="component" value="Unassembled WGS sequence"/>
</dbReference>
<evidence type="ECO:0000313" key="2">
    <source>
        <dbReference type="EMBL" id="CAB1444235.1"/>
    </source>
</evidence>
<evidence type="ECO:0000313" key="3">
    <source>
        <dbReference type="Proteomes" id="UP001153269"/>
    </source>
</evidence>
<comment type="caution">
    <text evidence="2">The sequence shown here is derived from an EMBL/GenBank/DDBJ whole genome shotgun (WGS) entry which is preliminary data.</text>
</comment>
<protein>
    <submittedName>
        <fullName evidence="2">Uncharacterized protein</fullName>
    </submittedName>
</protein>
<dbReference type="EMBL" id="CADEAL010003334">
    <property type="protein sequence ID" value="CAB1444235.1"/>
    <property type="molecule type" value="Genomic_DNA"/>
</dbReference>
<feature type="region of interest" description="Disordered" evidence="1">
    <location>
        <begin position="1"/>
        <end position="20"/>
    </location>
</feature>
<keyword evidence="3" id="KW-1185">Reference proteome</keyword>
<dbReference type="AlphaFoldDB" id="A0A9N7V7L0"/>
<proteinExistence type="predicted"/>
<accession>A0A9N7V7L0</accession>
<reference evidence="2" key="1">
    <citation type="submission" date="2020-03" db="EMBL/GenBank/DDBJ databases">
        <authorList>
            <person name="Weist P."/>
        </authorList>
    </citation>
    <scope>NUCLEOTIDE SEQUENCE</scope>
</reference>
<feature type="compositionally biased region" description="Basic and acidic residues" evidence="1">
    <location>
        <begin position="1"/>
        <end position="12"/>
    </location>
</feature>